<feature type="domain" description="Lunapark zinc ribbon" evidence="2">
    <location>
        <begin position="209"/>
        <end position="258"/>
    </location>
</feature>
<feature type="transmembrane region" description="Helical" evidence="1">
    <location>
        <begin position="39"/>
        <end position="60"/>
    </location>
</feature>
<sequence length="269" mass="32008">MGFIFSKPLSLRDILLHLDNCTVKQEEKVKKLKYKKSNYTYKVIKILIIFYLPLLFIYLATNSSVSENNINVHYNNTEKKSTLKDNHLYNGKIIKNNNSQLYINFKYFTIVYIFVSIAIIFILRYIFNYRINRNIKILENYKKTQKEKVELFKKQEFYLETKNIIEKYELKNIEGKKRNEGVEKKNIRNRDNVNENRKKDMKSGSFTSFIDRVADVVLQNDPSTMYALICEQCKLHNGLVPLKDDKTTFRCRECNFLNGNVKNKDVDKI</sequence>
<evidence type="ECO:0000313" key="4">
    <source>
        <dbReference type="Proteomes" id="UP000014978"/>
    </source>
</evidence>
<feature type="transmembrane region" description="Helical" evidence="1">
    <location>
        <begin position="107"/>
        <end position="127"/>
    </location>
</feature>
<protein>
    <recommendedName>
        <fullName evidence="1">Endoplasmic reticulum junction formation protein lunapark</fullName>
    </recommendedName>
</protein>
<keyword evidence="1" id="KW-0812">Transmembrane</keyword>
<comment type="similarity">
    <text evidence="1">Belongs to the lunapark family.</text>
</comment>
<dbReference type="OrthoDB" id="1725934at2759"/>
<evidence type="ECO:0000259" key="2">
    <source>
        <dbReference type="Pfam" id="PF10058"/>
    </source>
</evidence>
<comment type="subcellular location">
    <subcellularLocation>
        <location evidence="1">Endoplasmic reticulum membrane</location>
        <topology evidence="1">Multi-pass membrane protein</topology>
    </subcellularLocation>
</comment>
<comment type="caution">
    <text evidence="3">The sequence shown here is derived from an EMBL/GenBank/DDBJ whole genome shotgun (WGS) entry which is preliminary data.</text>
</comment>
<dbReference type="HOGENOM" id="CLU_088999_0_0_1"/>
<dbReference type="InterPro" id="IPR019273">
    <property type="entry name" value="Lunapark_Znf"/>
</dbReference>
<dbReference type="AlphaFoldDB" id="S7XTS0"/>
<dbReference type="PANTHER" id="PTHR22166:SF12">
    <property type="entry name" value="ENDOPLASMIC RETICULUM JUNCTION FORMATION PROTEIN LUNAPARK"/>
    <property type="match status" value="1"/>
</dbReference>
<dbReference type="EMBL" id="ATCN01000323">
    <property type="protein sequence ID" value="EPR79263.1"/>
    <property type="molecule type" value="Genomic_DNA"/>
</dbReference>
<reference evidence="4" key="1">
    <citation type="journal article" date="2013" name="PLoS Genet.">
        <title>The genome of Spraguea lophii and the basis of host-microsporidian interactions.</title>
        <authorList>
            <person name="Campbell S.E."/>
            <person name="Williams T.A."/>
            <person name="Yousuf A."/>
            <person name="Soanes D.M."/>
            <person name="Paszkiewicz K.H."/>
            <person name="Williams B.A.P."/>
        </authorList>
    </citation>
    <scope>NUCLEOTIDE SEQUENCE [LARGE SCALE GENOMIC DNA]</scope>
    <source>
        <strain evidence="4">42_110</strain>
    </source>
</reference>
<evidence type="ECO:0000313" key="3">
    <source>
        <dbReference type="EMBL" id="EPR79263.1"/>
    </source>
</evidence>
<dbReference type="InParanoid" id="S7XTS0"/>
<keyword evidence="1" id="KW-0862">Zinc</keyword>
<dbReference type="GO" id="GO:0008270">
    <property type="term" value="F:zinc ion binding"/>
    <property type="evidence" value="ECO:0007669"/>
    <property type="project" value="UniProtKB-KW"/>
</dbReference>
<organism evidence="3 4">
    <name type="scientific">Spraguea lophii (strain 42_110)</name>
    <name type="common">Microsporidian parasite</name>
    <dbReference type="NCBI Taxonomy" id="1358809"/>
    <lineage>
        <taxon>Eukaryota</taxon>
        <taxon>Fungi</taxon>
        <taxon>Fungi incertae sedis</taxon>
        <taxon>Microsporidia</taxon>
        <taxon>Spragueidae</taxon>
        <taxon>Spraguea</taxon>
    </lineage>
</organism>
<dbReference type="Pfam" id="PF10058">
    <property type="entry name" value="Zn_ribbon_10"/>
    <property type="match status" value="1"/>
</dbReference>
<keyword evidence="1" id="KW-0863">Zinc-finger</keyword>
<dbReference type="InterPro" id="IPR040115">
    <property type="entry name" value="Lnp"/>
</dbReference>
<keyword evidence="4" id="KW-1185">Reference proteome</keyword>
<evidence type="ECO:0000256" key="1">
    <source>
        <dbReference type="RuleBase" id="RU367073"/>
    </source>
</evidence>
<comment type="domain">
    <text evidence="1">The C4-type zinc finger motif is necessary both for its ER three-way tubular junction localization and formation.</text>
</comment>
<keyword evidence="1" id="KW-0479">Metal-binding</keyword>
<keyword evidence="1" id="KW-1133">Transmembrane helix</keyword>
<dbReference type="VEuPathDB" id="MicrosporidiaDB:SLOPH_1780"/>
<dbReference type="Proteomes" id="UP000014978">
    <property type="component" value="Unassembled WGS sequence"/>
</dbReference>
<keyword evidence="1" id="KW-0256">Endoplasmic reticulum</keyword>
<keyword evidence="1" id="KW-0472">Membrane</keyword>
<dbReference type="GO" id="GO:1903373">
    <property type="term" value="P:positive regulation of endoplasmic reticulum tubular network organization"/>
    <property type="evidence" value="ECO:0007669"/>
    <property type="project" value="UniProtKB-UniRule"/>
</dbReference>
<proteinExistence type="inferred from homology"/>
<dbReference type="PANTHER" id="PTHR22166">
    <property type="entry name" value="ENDOPLASMIC RETICULUM JUNCTION FORMATION PROTEIN LUNAPARK"/>
    <property type="match status" value="1"/>
</dbReference>
<dbReference type="STRING" id="1358809.S7XTS0"/>
<dbReference type="GO" id="GO:0098826">
    <property type="term" value="C:endoplasmic reticulum tubular network membrane"/>
    <property type="evidence" value="ECO:0007669"/>
    <property type="project" value="UniProtKB-UniRule"/>
</dbReference>
<gene>
    <name evidence="3" type="ORF">SLOPH_1780</name>
</gene>
<comment type="function">
    <text evidence="1">Plays a role in determining ER morphology.</text>
</comment>
<accession>S7XTS0</accession>
<dbReference type="GO" id="GO:0071788">
    <property type="term" value="P:endoplasmic reticulum tubular network maintenance"/>
    <property type="evidence" value="ECO:0007669"/>
    <property type="project" value="UniProtKB-UniRule"/>
</dbReference>
<name>S7XTS0_SPRLO</name>